<evidence type="ECO:0000256" key="5">
    <source>
        <dbReference type="ARBA" id="ARBA00022692"/>
    </source>
</evidence>
<dbReference type="GO" id="GO:0007608">
    <property type="term" value="P:sensory perception of smell"/>
    <property type="evidence" value="ECO:0007669"/>
    <property type="project" value="UniProtKB-KW"/>
</dbReference>
<comment type="subcellular location">
    <subcellularLocation>
        <location evidence="1">Cell membrane</location>
    </subcellularLocation>
</comment>
<dbReference type="Proteomes" id="UP000504606">
    <property type="component" value="Unplaced"/>
</dbReference>
<dbReference type="PRINTS" id="PR01609">
    <property type="entry name" value="CD36FAMILY"/>
</dbReference>
<feature type="region of interest" description="Disordered" evidence="13">
    <location>
        <begin position="484"/>
        <end position="503"/>
    </location>
</feature>
<evidence type="ECO:0000256" key="10">
    <source>
        <dbReference type="ARBA" id="ARBA00023170"/>
    </source>
</evidence>
<keyword evidence="5 14" id="KW-0812">Transmembrane</keyword>
<feature type="region of interest" description="Disordered" evidence="13">
    <location>
        <begin position="449"/>
        <end position="468"/>
    </location>
</feature>
<comment type="similarity">
    <text evidence="2">Belongs to the CD36 family.</text>
</comment>
<dbReference type="GO" id="GO:0005044">
    <property type="term" value="F:scavenger receptor activity"/>
    <property type="evidence" value="ECO:0007669"/>
    <property type="project" value="TreeGrafter"/>
</dbReference>
<evidence type="ECO:0000256" key="6">
    <source>
        <dbReference type="ARBA" id="ARBA00022725"/>
    </source>
</evidence>
<evidence type="ECO:0000256" key="11">
    <source>
        <dbReference type="ARBA" id="ARBA00023180"/>
    </source>
</evidence>
<dbReference type="KEGG" id="foc:113212798"/>
<dbReference type="AlphaFoldDB" id="A0A9C6XUI3"/>
<accession>A0A9C6XUI3</accession>
<evidence type="ECO:0000256" key="7">
    <source>
        <dbReference type="ARBA" id="ARBA00022989"/>
    </source>
</evidence>
<gene>
    <name evidence="16" type="primary">LOC113212798</name>
</gene>
<protein>
    <recommendedName>
        <fullName evidence="12">Sensory neuron membrane protein 2</fullName>
    </recommendedName>
</protein>
<keyword evidence="6" id="KW-0552">Olfaction</keyword>
<keyword evidence="11" id="KW-0325">Glycoprotein</keyword>
<keyword evidence="8 14" id="KW-0472">Membrane</keyword>
<name>A0A9C6XUI3_FRAOC</name>
<keyword evidence="9" id="KW-1015">Disulfide bond</keyword>
<evidence type="ECO:0000313" key="15">
    <source>
        <dbReference type="Proteomes" id="UP000504606"/>
    </source>
</evidence>
<evidence type="ECO:0000256" key="4">
    <source>
        <dbReference type="ARBA" id="ARBA00022606"/>
    </source>
</evidence>
<dbReference type="PANTHER" id="PTHR11923:SF109">
    <property type="entry name" value="SENSORY NEURON MEMBRANE PROTEIN 2"/>
    <property type="match status" value="1"/>
</dbReference>
<reference evidence="16" key="1">
    <citation type="submission" date="2025-08" db="UniProtKB">
        <authorList>
            <consortium name="RefSeq"/>
        </authorList>
    </citation>
    <scope>IDENTIFICATION</scope>
    <source>
        <tissue evidence="16">Whole organism</tissue>
    </source>
</reference>
<feature type="compositionally biased region" description="Low complexity" evidence="13">
    <location>
        <begin position="450"/>
        <end position="467"/>
    </location>
</feature>
<dbReference type="GeneID" id="113212798"/>
<evidence type="ECO:0000256" key="13">
    <source>
        <dbReference type="SAM" id="MobiDB-lite"/>
    </source>
</evidence>
<evidence type="ECO:0000313" key="16">
    <source>
        <dbReference type="RefSeq" id="XP_052131864.1"/>
    </source>
</evidence>
<proteinExistence type="inferred from homology"/>
<dbReference type="GO" id="GO:0005886">
    <property type="term" value="C:plasma membrane"/>
    <property type="evidence" value="ECO:0007669"/>
    <property type="project" value="UniProtKB-SubCell"/>
</dbReference>
<dbReference type="InterPro" id="IPR002159">
    <property type="entry name" value="CD36_fam"/>
</dbReference>
<keyword evidence="15" id="KW-1185">Reference proteome</keyword>
<keyword evidence="7 14" id="KW-1133">Transmembrane helix</keyword>
<dbReference type="RefSeq" id="XP_052131864.1">
    <property type="nucleotide sequence ID" value="XM_052275904.1"/>
</dbReference>
<keyword evidence="10" id="KW-0675">Receptor</keyword>
<dbReference type="Pfam" id="PF01130">
    <property type="entry name" value="CD36"/>
    <property type="match status" value="1"/>
</dbReference>
<dbReference type="GO" id="GO:0005737">
    <property type="term" value="C:cytoplasm"/>
    <property type="evidence" value="ECO:0007669"/>
    <property type="project" value="TreeGrafter"/>
</dbReference>
<evidence type="ECO:0000256" key="9">
    <source>
        <dbReference type="ARBA" id="ARBA00023157"/>
    </source>
</evidence>
<organism evidence="15 16">
    <name type="scientific">Frankliniella occidentalis</name>
    <name type="common">Western flower thrips</name>
    <name type="synonym">Euthrips occidentalis</name>
    <dbReference type="NCBI Taxonomy" id="133901"/>
    <lineage>
        <taxon>Eukaryota</taxon>
        <taxon>Metazoa</taxon>
        <taxon>Ecdysozoa</taxon>
        <taxon>Arthropoda</taxon>
        <taxon>Hexapoda</taxon>
        <taxon>Insecta</taxon>
        <taxon>Pterygota</taxon>
        <taxon>Neoptera</taxon>
        <taxon>Paraneoptera</taxon>
        <taxon>Thysanoptera</taxon>
        <taxon>Terebrantia</taxon>
        <taxon>Thripoidea</taxon>
        <taxon>Thripidae</taxon>
        <taxon>Frankliniella</taxon>
    </lineage>
</organism>
<dbReference type="OrthoDB" id="6596195at2759"/>
<evidence type="ECO:0000256" key="8">
    <source>
        <dbReference type="ARBA" id="ARBA00023136"/>
    </source>
</evidence>
<keyword evidence="3" id="KW-1003">Cell membrane</keyword>
<evidence type="ECO:0000256" key="3">
    <source>
        <dbReference type="ARBA" id="ARBA00022475"/>
    </source>
</evidence>
<evidence type="ECO:0000256" key="2">
    <source>
        <dbReference type="ARBA" id="ARBA00010532"/>
    </source>
</evidence>
<dbReference type="PANTHER" id="PTHR11923">
    <property type="entry name" value="SCAVENGER RECEPTOR CLASS B TYPE-1 SR-B1"/>
    <property type="match status" value="1"/>
</dbReference>
<sequence>MVDLHLKHRYKCLAPHCRQHRHKFDIKYNEKDDTVTYRQRLIHIFDQELSGRFKADDVVTVVNPALLSMMGIMQNIPVLSKGTMFVDAAAPLLFPGGLFVTTTADELLFRGVRIKCGSLEGESAAAGLASAVRANAGIPIKPRLAALITCSSFKRIKVPSVRVADNGDVLFSLFGMKNNTDDGLYTVQTGITQPEKLGQITAWEGKSSVTAWGGPNCNKINGTQGDIFSPYITKETTISVFSTDICRSMALKYVQDTSFQGIDGYRFAPNWEVMASPEQNGNNYCFCPQSASGLTKNNGCLRKGAMDLSGCQGIPVIVSYPHFYQADEVYQNGVEGLNPQESLHRMQLDIEPMTGTPLLGGKKMQLNFQMKQVDGVNLTSGVRDTLFPVAWMYEGAMLNTELLDLLNGLLFSKLEILNAIKYAMLALGAVMFTSGTVMFTVMRMRRRTVRPVSQPSSPQRPSAPVVGRAGGAGDVVLITPNLKHPSAPADTAETRLHAGSNGV</sequence>
<evidence type="ECO:0000256" key="1">
    <source>
        <dbReference type="ARBA" id="ARBA00004236"/>
    </source>
</evidence>
<feature type="transmembrane region" description="Helical" evidence="14">
    <location>
        <begin position="422"/>
        <end position="441"/>
    </location>
</feature>
<evidence type="ECO:0000256" key="14">
    <source>
        <dbReference type="SAM" id="Phobius"/>
    </source>
</evidence>
<evidence type="ECO:0000256" key="12">
    <source>
        <dbReference type="ARBA" id="ARBA00040645"/>
    </source>
</evidence>
<keyword evidence="4" id="KW-0716">Sensory transduction</keyword>